<name>A0A5N5QR58_9AGAM</name>
<protein>
    <submittedName>
        <fullName evidence="3">Transmembrane protein</fullName>
    </submittedName>
</protein>
<feature type="compositionally biased region" description="Polar residues" evidence="1">
    <location>
        <begin position="178"/>
        <end position="191"/>
    </location>
</feature>
<evidence type="ECO:0000256" key="1">
    <source>
        <dbReference type="SAM" id="MobiDB-lite"/>
    </source>
</evidence>
<dbReference type="Proteomes" id="UP000383932">
    <property type="component" value="Unassembled WGS sequence"/>
</dbReference>
<feature type="transmembrane region" description="Helical" evidence="2">
    <location>
        <begin position="98"/>
        <end position="123"/>
    </location>
</feature>
<accession>A0A5N5QR58</accession>
<evidence type="ECO:0000313" key="4">
    <source>
        <dbReference type="Proteomes" id="UP000383932"/>
    </source>
</evidence>
<dbReference type="EMBL" id="SSOP01000026">
    <property type="protein sequence ID" value="KAB5594043.1"/>
    <property type="molecule type" value="Genomic_DNA"/>
</dbReference>
<reference evidence="3 4" key="1">
    <citation type="journal article" date="2019" name="Fungal Biol. Biotechnol.">
        <title>Draft genome sequence of fastidious pathogen Ceratobasidium theobromae, which causes vascular-streak dieback in Theobroma cacao.</title>
        <authorList>
            <person name="Ali S.S."/>
            <person name="Asman A."/>
            <person name="Shao J."/>
            <person name="Firmansyah A.P."/>
            <person name="Susilo A.W."/>
            <person name="Rosmana A."/>
            <person name="McMahon P."/>
            <person name="Junaid M."/>
            <person name="Guest D."/>
            <person name="Kheng T.Y."/>
            <person name="Meinhardt L.W."/>
            <person name="Bailey B.A."/>
        </authorList>
    </citation>
    <scope>NUCLEOTIDE SEQUENCE [LARGE SCALE GENOMIC DNA]</scope>
    <source>
        <strain evidence="3 4">CT2</strain>
    </source>
</reference>
<organism evidence="3 4">
    <name type="scientific">Ceratobasidium theobromae</name>
    <dbReference type="NCBI Taxonomy" id="1582974"/>
    <lineage>
        <taxon>Eukaryota</taxon>
        <taxon>Fungi</taxon>
        <taxon>Dikarya</taxon>
        <taxon>Basidiomycota</taxon>
        <taxon>Agaricomycotina</taxon>
        <taxon>Agaricomycetes</taxon>
        <taxon>Cantharellales</taxon>
        <taxon>Ceratobasidiaceae</taxon>
        <taxon>Ceratobasidium</taxon>
    </lineage>
</organism>
<evidence type="ECO:0000256" key="2">
    <source>
        <dbReference type="SAM" id="Phobius"/>
    </source>
</evidence>
<keyword evidence="4" id="KW-1185">Reference proteome</keyword>
<keyword evidence="2" id="KW-1133">Transmembrane helix</keyword>
<keyword evidence="2 3" id="KW-0812">Transmembrane</keyword>
<gene>
    <name evidence="3" type="ORF">CTheo_2512</name>
</gene>
<keyword evidence="2" id="KW-0472">Membrane</keyword>
<comment type="caution">
    <text evidence="3">The sequence shown here is derived from an EMBL/GenBank/DDBJ whole genome shotgun (WGS) entry which is preliminary data.</text>
</comment>
<feature type="region of interest" description="Disordered" evidence="1">
    <location>
        <begin position="158"/>
        <end position="225"/>
    </location>
</feature>
<dbReference type="AlphaFoldDB" id="A0A5N5QR58"/>
<sequence length="270" mass="28842">MPERVGITRSTQVEWFVNVTAGTQIWFQVFDANWQSAYTHVVSVLESTNVGCLKATEPSAITTPSLTISLASQSALLPSSSVTAKGTAISEKPALNKIAGALAGGVIGGAIALLLLLLLLVWFRRRYRAFTAASYPQSGWSSNPESYNLALQSSSRASQLQALNESHPASPRTDLMPPNSSIAHPNDTPSGPSAILPRVPSLDVDPTGSTLNEPAPAIPLQPPGKYAQGEDRFTRLVREVDAEISLVNGLCSSEYTSLPPAYNNAWRSRI</sequence>
<evidence type="ECO:0000313" key="3">
    <source>
        <dbReference type="EMBL" id="KAB5594043.1"/>
    </source>
</evidence>
<proteinExistence type="predicted"/>